<evidence type="ECO:0000256" key="10">
    <source>
        <dbReference type="ARBA" id="ARBA00033171"/>
    </source>
</evidence>
<feature type="signal peptide" evidence="12">
    <location>
        <begin position="1"/>
        <end position="21"/>
    </location>
</feature>
<dbReference type="GO" id="GO:0009228">
    <property type="term" value="P:thiamine biosynthetic process"/>
    <property type="evidence" value="ECO:0007669"/>
    <property type="project" value="UniProtKB-KW"/>
</dbReference>
<dbReference type="Pfam" id="PF09084">
    <property type="entry name" value="NMT1"/>
    <property type="match status" value="1"/>
</dbReference>
<accession>D5UL19</accession>
<dbReference type="RefSeq" id="WP_013118232.1">
    <property type="nucleotide sequence ID" value="NC_014151.1"/>
</dbReference>
<dbReference type="AlphaFoldDB" id="D5UL19"/>
<dbReference type="GO" id="GO:0016740">
    <property type="term" value="F:transferase activity"/>
    <property type="evidence" value="ECO:0007669"/>
    <property type="project" value="UniProtKB-KW"/>
</dbReference>
<comment type="catalytic activity">
    <reaction evidence="11">
        <text>N(6)-(pyridoxal phosphate)-L-lysyl-[4-amino-5-hydroxymethyl-2-methylpyrimidine phosphate synthase] + L-histidyl-[4-amino-5-hydroxymethyl-2-methylpyrimidine phosphate synthase] + 2 Fe(3+) + 4 H2O = L-lysyl-[4-amino-5-hydroxymethyl-2-methylpyrimidine phosphate synthase] + (2S)-2-amino-5-hydroxy-4-oxopentanoyl-[4-amino-5-hydroxymethyl-2-methylpyrimidine phosphate synthase] + 4-amino-2-methyl-5-(phosphooxymethyl)pyrimidine + 3-oxopropanoate + 2 Fe(2+) + 2 H(+)</text>
        <dbReference type="Rhea" id="RHEA:65756"/>
        <dbReference type="Rhea" id="RHEA-COMP:16892"/>
        <dbReference type="Rhea" id="RHEA-COMP:16893"/>
        <dbReference type="Rhea" id="RHEA-COMP:16894"/>
        <dbReference type="Rhea" id="RHEA-COMP:16895"/>
        <dbReference type="ChEBI" id="CHEBI:15377"/>
        <dbReference type="ChEBI" id="CHEBI:15378"/>
        <dbReference type="ChEBI" id="CHEBI:29033"/>
        <dbReference type="ChEBI" id="CHEBI:29034"/>
        <dbReference type="ChEBI" id="CHEBI:29969"/>
        <dbReference type="ChEBI" id="CHEBI:29979"/>
        <dbReference type="ChEBI" id="CHEBI:33190"/>
        <dbReference type="ChEBI" id="CHEBI:58354"/>
        <dbReference type="ChEBI" id="CHEBI:143915"/>
        <dbReference type="ChEBI" id="CHEBI:157692"/>
    </reaction>
    <physiologicalReaction direction="left-to-right" evidence="11">
        <dbReference type="Rhea" id="RHEA:65757"/>
    </physiologicalReaction>
</comment>
<protein>
    <recommendedName>
        <fullName evidence="10">Thiamine pyrimidine synthase</fullName>
    </recommendedName>
</protein>
<keyword evidence="12" id="KW-0732">Signal</keyword>
<dbReference type="PANTHER" id="PTHR31528">
    <property type="entry name" value="4-AMINO-5-HYDROXYMETHYL-2-METHYLPYRIMIDINE PHOSPHATE SYNTHASE THI11-RELATED"/>
    <property type="match status" value="1"/>
</dbReference>
<dbReference type="STRING" id="446466.Cfla_3018"/>
<comment type="function">
    <text evidence="1">Responsible for the formation of the pyrimidine heterocycle in the thiamine biosynthesis pathway. Catalyzes the formation of hydroxymethylpyrimidine phosphate (HMP-P) from histidine and pyridoxal phosphate (PLP). The protein uses PLP and the active site histidine to form HMP-P, generating an inactive enzyme. The enzyme can only undergo a single turnover, which suggests it is a suicide enzyme.</text>
</comment>
<sequence>MPRTRPTLAVALLAAALAATACTGGTGTAAAGDLPVVRVALDWTPNTNHTGLEVALAKGWFADAGLDVQVLPYTDAQPDALVDAGAAEAGFSFHAASVVAQSAGADLVAVLAPLQHWATAVGVRADDPAITRPRDLDGRVYAGFGGPVEVPLLREVIRADGGTGDFTSVTLGTSAYAALHAGEADFTIPFVAWEGVEAERAGTPMRYFRYQDYGVPDAYSVLVDARRSWVEAEPDVAAAFVDALRRGYEYAADHPDEAAQILVDAHPDAFADPEMVVESQRLLAAEYLRADDGTVGTIDPERFAAFADFLLEHGLLSGPDGDPVTERPDWSTFHVDVTGATS</sequence>
<evidence type="ECO:0000256" key="8">
    <source>
        <dbReference type="ARBA" id="ARBA00022977"/>
    </source>
</evidence>
<comment type="similarity">
    <text evidence="3">Belongs to the NMT1/THI5 family.</text>
</comment>
<evidence type="ECO:0000313" key="14">
    <source>
        <dbReference type="EMBL" id="ADG75901.1"/>
    </source>
</evidence>
<evidence type="ECO:0000256" key="5">
    <source>
        <dbReference type="ARBA" id="ARBA00022679"/>
    </source>
</evidence>
<dbReference type="InterPro" id="IPR015168">
    <property type="entry name" value="SsuA/THI5"/>
</dbReference>
<dbReference type="EMBL" id="CP001964">
    <property type="protein sequence ID" value="ADG75901.1"/>
    <property type="molecule type" value="Genomic_DNA"/>
</dbReference>
<feature type="chain" id="PRO_5039438194" description="Thiamine pyrimidine synthase" evidence="12">
    <location>
        <begin position="22"/>
        <end position="342"/>
    </location>
</feature>
<evidence type="ECO:0000313" key="15">
    <source>
        <dbReference type="Proteomes" id="UP000000849"/>
    </source>
</evidence>
<evidence type="ECO:0000256" key="3">
    <source>
        <dbReference type="ARBA" id="ARBA00009406"/>
    </source>
</evidence>
<name>D5UL19_CELFN</name>
<keyword evidence="6" id="KW-0479">Metal-binding</keyword>
<dbReference type="OrthoDB" id="174578at2"/>
<evidence type="ECO:0000256" key="11">
    <source>
        <dbReference type="ARBA" id="ARBA00048179"/>
    </source>
</evidence>
<comment type="pathway">
    <text evidence="2">Cofactor biosynthesis; thiamine diphosphate biosynthesis.</text>
</comment>
<evidence type="ECO:0000256" key="1">
    <source>
        <dbReference type="ARBA" id="ARBA00003469"/>
    </source>
</evidence>
<keyword evidence="7" id="KW-0663">Pyridoxal phosphate</keyword>
<keyword evidence="5" id="KW-0808">Transferase</keyword>
<keyword evidence="15" id="KW-1185">Reference proteome</keyword>
<keyword evidence="8" id="KW-0784">Thiamine biosynthesis</keyword>
<evidence type="ECO:0000256" key="4">
    <source>
        <dbReference type="ARBA" id="ARBA00011738"/>
    </source>
</evidence>
<evidence type="ECO:0000256" key="9">
    <source>
        <dbReference type="ARBA" id="ARBA00023004"/>
    </source>
</evidence>
<dbReference type="PROSITE" id="PS51257">
    <property type="entry name" value="PROKAR_LIPOPROTEIN"/>
    <property type="match status" value="1"/>
</dbReference>
<gene>
    <name evidence="14" type="ordered locus">Cfla_3018</name>
</gene>
<evidence type="ECO:0000256" key="7">
    <source>
        <dbReference type="ARBA" id="ARBA00022898"/>
    </source>
</evidence>
<comment type="subunit">
    <text evidence="4">Homodimer.</text>
</comment>
<dbReference type="Gene3D" id="3.40.190.10">
    <property type="entry name" value="Periplasmic binding protein-like II"/>
    <property type="match status" value="2"/>
</dbReference>
<dbReference type="GO" id="GO:0046872">
    <property type="term" value="F:metal ion binding"/>
    <property type="evidence" value="ECO:0007669"/>
    <property type="project" value="UniProtKB-KW"/>
</dbReference>
<keyword evidence="9" id="KW-0408">Iron</keyword>
<evidence type="ECO:0000256" key="12">
    <source>
        <dbReference type="SAM" id="SignalP"/>
    </source>
</evidence>
<dbReference type="SUPFAM" id="SSF53850">
    <property type="entry name" value="Periplasmic binding protein-like II"/>
    <property type="match status" value="1"/>
</dbReference>
<dbReference type="eggNOG" id="COG0715">
    <property type="taxonomic scope" value="Bacteria"/>
</dbReference>
<dbReference type="PANTHER" id="PTHR31528:SF1">
    <property type="entry name" value="4-AMINO-5-HYDROXYMETHYL-2-METHYLPYRIMIDINE PHOSPHATE SYNTHASE THI11-RELATED"/>
    <property type="match status" value="1"/>
</dbReference>
<organism evidence="14 15">
    <name type="scientific">Cellulomonas flavigena (strain ATCC 482 / DSM 20109 / BCRC 11376 / JCM 18109 / NBRC 3775 / NCIMB 8073 / NRS 134)</name>
    <dbReference type="NCBI Taxonomy" id="446466"/>
    <lineage>
        <taxon>Bacteria</taxon>
        <taxon>Bacillati</taxon>
        <taxon>Actinomycetota</taxon>
        <taxon>Actinomycetes</taxon>
        <taxon>Micrococcales</taxon>
        <taxon>Cellulomonadaceae</taxon>
        <taxon>Cellulomonas</taxon>
    </lineage>
</organism>
<proteinExistence type="inferred from homology"/>
<feature type="domain" description="SsuA/THI5-like" evidence="13">
    <location>
        <begin position="46"/>
        <end position="258"/>
    </location>
</feature>
<evidence type="ECO:0000256" key="6">
    <source>
        <dbReference type="ARBA" id="ARBA00022723"/>
    </source>
</evidence>
<dbReference type="KEGG" id="cfl:Cfla_3018"/>
<dbReference type="Proteomes" id="UP000000849">
    <property type="component" value="Chromosome"/>
</dbReference>
<evidence type="ECO:0000256" key="2">
    <source>
        <dbReference type="ARBA" id="ARBA00004948"/>
    </source>
</evidence>
<evidence type="ECO:0000259" key="13">
    <source>
        <dbReference type="Pfam" id="PF09084"/>
    </source>
</evidence>
<reference evidence="14 15" key="1">
    <citation type="journal article" date="2010" name="Stand. Genomic Sci.">
        <title>Complete genome sequence of Cellulomonas flavigena type strain (134).</title>
        <authorList>
            <person name="Abt B."/>
            <person name="Foster B."/>
            <person name="Lapidus A."/>
            <person name="Clum A."/>
            <person name="Sun H."/>
            <person name="Pukall R."/>
            <person name="Lucas S."/>
            <person name="Glavina Del Rio T."/>
            <person name="Nolan M."/>
            <person name="Tice H."/>
            <person name="Cheng J.F."/>
            <person name="Pitluck S."/>
            <person name="Liolios K."/>
            <person name="Ivanova N."/>
            <person name="Mavromatis K."/>
            <person name="Ovchinnikova G."/>
            <person name="Pati A."/>
            <person name="Goodwin L."/>
            <person name="Chen A."/>
            <person name="Palaniappan K."/>
            <person name="Land M."/>
            <person name="Hauser L."/>
            <person name="Chang Y.J."/>
            <person name="Jeffries C.D."/>
            <person name="Rohde M."/>
            <person name="Goker M."/>
            <person name="Woyke T."/>
            <person name="Bristow J."/>
            <person name="Eisen J.A."/>
            <person name="Markowitz V."/>
            <person name="Hugenholtz P."/>
            <person name="Kyrpides N.C."/>
            <person name="Klenk H.P."/>
        </authorList>
    </citation>
    <scope>NUCLEOTIDE SEQUENCE [LARGE SCALE GENOMIC DNA]</scope>
    <source>
        <strain evidence="15">ATCC 482 / DSM 20109 / BCRC 11376 / JCM 18109 / NBRC 3775 / NCIMB 8073 / NRS 134</strain>
    </source>
</reference>
<dbReference type="InterPro" id="IPR027939">
    <property type="entry name" value="NMT1/THI5"/>
</dbReference>
<dbReference type="HOGENOM" id="CLU_028871_6_1_11"/>